<comment type="caution">
    <text evidence="2">The sequence shown here is derived from an EMBL/GenBank/DDBJ whole genome shotgun (WGS) entry which is preliminary data.</text>
</comment>
<sequence length="100" mass="11049">MTNESQEYQTCEACGVSAEMGFIIKEGDEVAEVHIFGGDKPALEAELANYVSLAKTVNANVKHEVSELSEDSTELTARFQFECSAEKLIFELKTRSLARN</sequence>
<dbReference type="EMBL" id="LDOU01000006">
    <property type="protein sequence ID" value="KLV10587.1"/>
    <property type="molecule type" value="Genomic_DNA"/>
</dbReference>
<dbReference type="Proteomes" id="UP000035909">
    <property type="component" value="Unassembled WGS sequence"/>
</dbReference>
<dbReference type="PATRIC" id="fig|320778.3.peg.1885"/>
<evidence type="ECO:0008006" key="4">
    <source>
        <dbReference type="Google" id="ProtNLM"/>
    </source>
</evidence>
<dbReference type="PANTHER" id="PTHR38769:SF1">
    <property type="entry name" value="UPF0381 PROTEIN YFCZ-RELATED"/>
    <property type="match status" value="1"/>
</dbReference>
<dbReference type="RefSeq" id="WP_047884752.1">
    <property type="nucleotide sequence ID" value="NZ_CP071326.1"/>
</dbReference>
<gene>
    <name evidence="2" type="ORF">ABT57_08700</name>
</gene>
<dbReference type="GO" id="GO:0005829">
    <property type="term" value="C:cytosol"/>
    <property type="evidence" value="ECO:0007669"/>
    <property type="project" value="TreeGrafter"/>
</dbReference>
<dbReference type="OrthoDB" id="5588209at2"/>
<keyword evidence="3" id="KW-1185">Reference proteome</keyword>
<evidence type="ECO:0000256" key="1">
    <source>
        <dbReference type="ARBA" id="ARBA00006201"/>
    </source>
</evidence>
<accession>A0A0J1K8A2</accession>
<dbReference type="AlphaFoldDB" id="A0A0J1K8A2"/>
<dbReference type="PANTHER" id="PTHR38769">
    <property type="entry name" value="UPF0381 PROTEIN YFCZ-RELATED"/>
    <property type="match status" value="1"/>
</dbReference>
<comment type="similarity">
    <text evidence="1">Belongs to the UPF0381 family.</text>
</comment>
<dbReference type="InterPro" id="IPR035571">
    <property type="entry name" value="UPF0234-like_C"/>
</dbReference>
<organism evidence="2 3">
    <name type="scientific">Photobacterium ganghwense</name>
    <dbReference type="NCBI Taxonomy" id="320778"/>
    <lineage>
        <taxon>Bacteria</taxon>
        <taxon>Pseudomonadati</taxon>
        <taxon>Pseudomonadota</taxon>
        <taxon>Gammaproteobacteria</taxon>
        <taxon>Vibrionales</taxon>
        <taxon>Vibrionaceae</taxon>
        <taxon>Photobacterium</taxon>
    </lineage>
</organism>
<dbReference type="Gene3D" id="3.30.70.860">
    <property type="match status" value="1"/>
</dbReference>
<reference evidence="2 3" key="1">
    <citation type="submission" date="2015-05" db="EMBL/GenBank/DDBJ databases">
        <title>Photobacterium galathea sp. nov.</title>
        <authorList>
            <person name="Machado H."/>
            <person name="Gram L."/>
        </authorList>
    </citation>
    <scope>NUCLEOTIDE SEQUENCE [LARGE SCALE GENOMIC DNA]</scope>
    <source>
        <strain evidence="2 3">DSM 22954</strain>
    </source>
</reference>
<dbReference type="Pfam" id="PF04175">
    <property type="entry name" value="DUF406"/>
    <property type="match status" value="1"/>
</dbReference>
<proteinExistence type="inferred from homology"/>
<evidence type="ECO:0000313" key="3">
    <source>
        <dbReference type="Proteomes" id="UP000035909"/>
    </source>
</evidence>
<name>A0A0J1K8A2_9GAMM</name>
<protein>
    <recommendedName>
        <fullName evidence="4">CHRD domain-containing protein</fullName>
    </recommendedName>
</protein>
<dbReference type="InterPro" id="IPR005272">
    <property type="entry name" value="DUF406"/>
</dbReference>
<evidence type="ECO:0000313" key="2">
    <source>
        <dbReference type="EMBL" id="KLV10587.1"/>
    </source>
</evidence>